<dbReference type="InterPro" id="IPR010172">
    <property type="entry name" value="CRISPR-assoc_prot_TM1791"/>
</dbReference>
<dbReference type="AlphaFoldDB" id="A0A7C2VF01"/>
<protein>
    <submittedName>
        <fullName evidence="3">Type III-B CRISPR module RAMP protein Cmr6</fullName>
    </submittedName>
</protein>
<evidence type="ECO:0000259" key="2">
    <source>
        <dbReference type="Pfam" id="PF03787"/>
    </source>
</evidence>
<feature type="domain" description="CRISPR type III-associated protein" evidence="2">
    <location>
        <begin position="159"/>
        <end position="383"/>
    </location>
</feature>
<keyword evidence="1" id="KW-0051">Antiviral defense</keyword>
<dbReference type="EMBL" id="DSFP01000022">
    <property type="protein sequence ID" value="HEW45375.1"/>
    <property type="molecule type" value="Genomic_DNA"/>
</dbReference>
<dbReference type="InterPro" id="IPR005537">
    <property type="entry name" value="RAMP_III_fam"/>
</dbReference>
<dbReference type="PANTHER" id="PTHR39965:SF1">
    <property type="entry name" value="CRISPR SYSTEM CMR SUBUNIT CMR6"/>
    <property type="match status" value="1"/>
</dbReference>
<proteinExistence type="predicted"/>
<gene>
    <name evidence="3" type="primary">cmr6</name>
    <name evidence="3" type="ORF">ENO47_01700</name>
</gene>
<dbReference type="GO" id="GO:0051607">
    <property type="term" value="P:defense response to virus"/>
    <property type="evidence" value="ECO:0007669"/>
    <property type="project" value="UniProtKB-KW"/>
</dbReference>
<dbReference type="PANTHER" id="PTHR39965">
    <property type="entry name" value="CRISPR SYSTEM CMR SUBUNIT CMR6"/>
    <property type="match status" value="1"/>
</dbReference>
<name>A0A7C2VF01_9AQUI</name>
<comment type="caution">
    <text evidence="3">The sequence shown here is derived from an EMBL/GenBank/DDBJ whole genome shotgun (WGS) entry which is preliminary data.</text>
</comment>
<evidence type="ECO:0000313" key="3">
    <source>
        <dbReference type="EMBL" id="HEW45375.1"/>
    </source>
</evidence>
<accession>A0A7C2VF01</accession>
<evidence type="ECO:0000256" key="1">
    <source>
        <dbReference type="ARBA" id="ARBA00023118"/>
    </source>
</evidence>
<dbReference type="NCBIfam" id="TIGR01898">
    <property type="entry name" value="cas_TM1791_cmr6"/>
    <property type="match status" value="1"/>
</dbReference>
<sequence length="384" mass="44659">MKMNRHSKSRRERKHKIKGSIRFGSCNEIFLRYEAPDDLVDKDEENVKNKFFDNAMKHLISKGVDSLPLLLNKYIPIPDNAVEVITIEEKNGNPKESRKDFLSLKKGKIIEEGVKRLFYNSLLKHFRYSDLTKSTIKNRLDEILNTSESSGYVKVFDKTLKTISPLVCGLGATHIFETSITLHHIWGVPYIPGSSLKGVCRQVAFWKLVEERKLSKDDLEEFQKKFYGDLITDDKEILKYQLLFGTQGFKGLLLFLDAYPEIQDGSIKELFKLDIMNPHYSEYYGEKRDIPGDWENPVPVFFLTVKEEVSFRFVVLFDKSRWEVIKEKGIPAKEGKRRQLANEEIEGVEEYMKSEKFYEDIIGQALEFYGVGSKTRLGYGLFER</sequence>
<reference evidence="3" key="1">
    <citation type="journal article" date="2020" name="mSystems">
        <title>Genome- and Community-Level Interaction Insights into Carbon Utilization and Element Cycling Functions of Hydrothermarchaeota in Hydrothermal Sediment.</title>
        <authorList>
            <person name="Zhou Z."/>
            <person name="Liu Y."/>
            <person name="Xu W."/>
            <person name="Pan J."/>
            <person name="Luo Z.H."/>
            <person name="Li M."/>
        </authorList>
    </citation>
    <scope>NUCLEOTIDE SEQUENCE [LARGE SCALE GENOMIC DNA]</scope>
    <source>
        <strain evidence="3">SpSt-132</strain>
    </source>
</reference>
<dbReference type="Pfam" id="PF03787">
    <property type="entry name" value="RAMPs"/>
    <property type="match status" value="1"/>
</dbReference>
<organism evidence="3">
    <name type="scientific">Hydrogenobacter sp</name>
    <dbReference type="NCBI Taxonomy" id="2152829"/>
    <lineage>
        <taxon>Bacteria</taxon>
        <taxon>Pseudomonadati</taxon>
        <taxon>Aquificota</taxon>
        <taxon>Aquificia</taxon>
        <taxon>Aquificales</taxon>
        <taxon>Aquificaceae</taxon>
        <taxon>Hydrogenobacter</taxon>
    </lineage>
</organism>